<evidence type="ECO:0000313" key="1">
    <source>
        <dbReference type="EMBL" id="KAB1075108.1"/>
    </source>
</evidence>
<dbReference type="EMBL" id="VZZJ01000003">
    <property type="protein sequence ID" value="KAB1075108.1"/>
    <property type="molecule type" value="Genomic_DNA"/>
</dbReference>
<reference evidence="1 2" key="1">
    <citation type="submission" date="2019-09" db="EMBL/GenBank/DDBJ databases">
        <title>YIM 132548 draft genome.</title>
        <authorList>
            <person name="Jiang L."/>
        </authorList>
    </citation>
    <scope>NUCLEOTIDE SEQUENCE [LARGE SCALE GENOMIC DNA]</scope>
    <source>
        <strain evidence="1 2">YIM 132548</strain>
    </source>
</reference>
<organism evidence="1 2">
    <name type="scientific">Methylobacterium planeticum</name>
    <dbReference type="NCBI Taxonomy" id="2615211"/>
    <lineage>
        <taxon>Bacteria</taxon>
        <taxon>Pseudomonadati</taxon>
        <taxon>Pseudomonadota</taxon>
        <taxon>Alphaproteobacteria</taxon>
        <taxon>Hyphomicrobiales</taxon>
        <taxon>Methylobacteriaceae</taxon>
        <taxon>Methylobacterium</taxon>
    </lineage>
</organism>
<keyword evidence="2" id="KW-1185">Reference proteome</keyword>
<protein>
    <recommendedName>
        <fullName evidence="3">Nucleotidyl transferase</fullName>
    </recommendedName>
</protein>
<dbReference type="RefSeq" id="WP_150961980.1">
    <property type="nucleotide sequence ID" value="NZ_VZZJ01000003.1"/>
</dbReference>
<name>A0A6N6MTA2_9HYPH</name>
<gene>
    <name evidence="1" type="ORF">F6X51_04255</name>
</gene>
<accession>A0A6N6MTA2</accession>
<sequence>MDRSLDAARLQQAFDLLGADLAARGAFVELAVYGGGAIMLQFAWRRSTEDVDAVVREGYDEAVLGPSVAHVATRMNLDPMWLNDAVGMFTPLDEQDTLFMLSGSYPAGAQPGLRTFVAKPHYLLAMKLQALQNLDRGDRDINDARMLASHLGLTDVAELDRLYRSIYDDAPPETARSRFAAVVEVSKP</sequence>
<evidence type="ECO:0008006" key="3">
    <source>
        <dbReference type="Google" id="ProtNLM"/>
    </source>
</evidence>
<comment type="caution">
    <text evidence="1">The sequence shown here is derived from an EMBL/GenBank/DDBJ whole genome shotgun (WGS) entry which is preliminary data.</text>
</comment>
<dbReference type="AlphaFoldDB" id="A0A6N6MTA2"/>
<proteinExistence type="predicted"/>
<dbReference type="Proteomes" id="UP000441523">
    <property type="component" value="Unassembled WGS sequence"/>
</dbReference>
<evidence type="ECO:0000313" key="2">
    <source>
        <dbReference type="Proteomes" id="UP000441523"/>
    </source>
</evidence>